<keyword evidence="6 7" id="KW-0472">Membrane</keyword>
<name>A0A850P9M2_9PROT</name>
<feature type="transmembrane region" description="Helical" evidence="7">
    <location>
        <begin position="148"/>
        <end position="168"/>
    </location>
</feature>
<dbReference type="RefSeq" id="WP_176612273.1">
    <property type="nucleotide sequence ID" value="NZ_JABXXR010000005.1"/>
</dbReference>
<dbReference type="PANTHER" id="PTHR30509">
    <property type="entry name" value="P-HYDROXYBENZOIC ACID EFFLUX PUMP SUBUNIT-RELATED"/>
    <property type="match status" value="1"/>
</dbReference>
<evidence type="ECO:0000256" key="2">
    <source>
        <dbReference type="ARBA" id="ARBA00022448"/>
    </source>
</evidence>
<evidence type="ECO:0000256" key="7">
    <source>
        <dbReference type="SAM" id="Phobius"/>
    </source>
</evidence>
<sequence>MARPSGLAWLYAPSPASLLFAVRTTAAAIISLLIAMWMELDSPQWSAMTVWIVAQNSRGESLSKSRWRVVGTAVGVVMAVLFTALFPQQPFLFLPAIALWLGLCCTVATMVRNFRAYAAVLAGYSCAIVGLAAASNPNDIFTVAVSRSTYIMLGIVVEGSLAALFAINGETQARIALRAKLTSAMDSATDAVAHVLDGGEHAFQRSRALFGTILTINDQIEFTEVEMGHHGSEGDHARAALAAVSVLLSRALGMATRMAALPDEQSDFRATAGMARDLMRDIPPLLAHDEGAANAMVRVRALQDQCRARITAALGEELPPQGGVSEEHMTMLLDRRVLHQALWELLDDLYFALREFHASTRPDVRDHFHFRLPAPRDYTEALHNGIRATASITVASLIWEVTAWSSGLGFITIISLTVGLFATRENPVIATSNFFRGTVAAAIVAGIMSLWVVPAVNDPTTLAAVLAVPMIVGGLAARNASTALAAAAYNIFTINMISPLNGGRETEIAYFNSAVATVLGAGCAVLIFRMVLPFNTDSVRWRMRGRILGDLRRLAASPALPDTRRWVGYSADRMARVVRHAGPAPAPVIEAYLQGTLAAMTIGLNVIRLRHLHARQQLPPSARRPVEVVLRRMTQFTGRYGRTAAMAHAATRILRQLEIRESDIEKRLEMTRAIAYLLVISNELDQNADFLNAQRPYRRVDGA</sequence>
<keyword evidence="9" id="KW-1185">Reference proteome</keyword>
<organism evidence="8 9">
    <name type="scientific">Ameyamaea chiangmaiensis</name>
    <dbReference type="NCBI Taxonomy" id="442969"/>
    <lineage>
        <taxon>Bacteria</taxon>
        <taxon>Pseudomonadati</taxon>
        <taxon>Pseudomonadota</taxon>
        <taxon>Alphaproteobacteria</taxon>
        <taxon>Acetobacterales</taxon>
        <taxon>Acetobacteraceae</taxon>
        <taxon>Ameyamaea</taxon>
    </lineage>
</organism>
<feature type="transmembrane region" description="Helical" evidence="7">
    <location>
        <begin position="405"/>
        <end position="422"/>
    </location>
</feature>
<evidence type="ECO:0000256" key="6">
    <source>
        <dbReference type="ARBA" id="ARBA00023136"/>
    </source>
</evidence>
<dbReference type="GO" id="GO:0022857">
    <property type="term" value="F:transmembrane transporter activity"/>
    <property type="evidence" value="ECO:0007669"/>
    <property type="project" value="InterPro"/>
</dbReference>
<protein>
    <submittedName>
        <fullName evidence="8">FUSC family protein</fullName>
    </submittedName>
</protein>
<accession>A0A850P9M2</accession>
<keyword evidence="2" id="KW-0813">Transport</keyword>
<evidence type="ECO:0000313" key="9">
    <source>
        <dbReference type="Proteomes" id="UP000585665"/>
    </source>
</evidence>
<dbReference type="EMBL" id="JABXXR010000005">
    <property type="protein sequence ID" value="NVN39260.1"/>
    <property type="molecule type" value="Genomic_DNA"/>
</dbReference>
<evidence type="ECO:0000256" key="4">
    <source>
        <dbReference type="ARBA" id="ARBA00022692"/>
    </source>
</evidence>
<dbReference type="GO" id="GO:0005886">
    <property type="term" value="C:plasma membrane"/>
    <property type="evidence" value="ECO:0007669"/>
    <property type="project" value="UniProtKB-SubCell"/>
</dbReference>
<proteinExistence type="predicted"/>
<feature type="transmembrane region" description="Helical" evidence="7">
    <location>
        <begin position="484"/>
        <end position="502"/>
    </location>
</feature>
<dbReference type="Pfam" id="PF04632">
    <property type="entry name" value="FUSC"/>
    <property type="match status" value="1"/>
</dbReference>
<dbReference type="InterPro" id="IPR006726">
    <property type="entry name" value="PHBA_efflux_AaeB/fusaric-R"/>
</dbReference>
<dbReference type="Proteomes" id="UP000585665">
    <property type="component" value="Unassembled WGS sequence"/>
</dbReference>
<feature type="transmembrane region" description="Helical" evidence="7">
    <location>
        <begin position="459"/>
        <end position="477"/>
    </location>
</feature>
<evidence type="ECO:0000313" key="8">
    <source>
        <dbReference type="EMBL" id="NVN39260.1"/>
    </source>
</evidence>
<feature type="transmembrane region" description="Helical" evidence="7">
    <location>
        <begin position="20"/>
        <end position="38"/>
    </location>
</feature>
<keyword evidence="3" id="KW-1003">Cell membrane</keyword>
<dbReference type="AlphaFoldDB" id="A0A850P9M2"/>
<keyword evidence="4 7" id="KW-0812">Transmembrane</keyword>
<comment type="subcellular location">
    <subcellularLocation>
        <location evidence="1">Cell membrane</location>
        <topology evidence="1">Multi-pass membrane protein</topology>
    </subcellularLocation>
</comment>
<feature type="transmembrane region" description="Helical" evidence="7">
    <location>
        <begin position="508"/>
        <end position="532"/>
    </location>
</feature>
<feature type="transmembrane region" description="Helical" evidence="7">
    <location>
        <begin position="92"/>
        <end position="111"/>
    </location>
</feature>
<gene>
    <name evidence="8" type="ORF">HUK82_01595</name>
</gene>
<feature type="transmembrane region" description="Helical" evidence="7">
    <location>
        <begin position="434"/>
        <end position="453"/>
    </location>
</feature>
<evidence type="ECO:0000256" key="1">
    <source>
        <dbReference type="ARBA" id="ARBA00004651"/>
    </source>
</evidence>
<evidence type="ECO:0000256" key="5">
    <source>
        <dbReference type="ARBA" id="ARBA00022989"/>
    </source>
</evidence>
<comment type="caution">
    <text evidence="8">The sequence shown here is derived from an EMBL/GenBank/DDBJ whole genome shotgun (WGS) entry which is preliminary data.</text>
</comment>
<evidence type="ECO:0000256" key="3">
    <source>
        <dbReference type="ARBA" id="ARBA00022475"/>
    </source>
</evidence>
<reference evidence="8 9" key="1">
    <citation type="submission" date="2020-06" db="EMBL/GenBank/DDBJ databases">
        <title>Description of novel acetic acid bacteria.</title>
        <authorList>
            <person name="Sombolestani A."/>
        </authorList>
    </citation>
    <scope>NUCLEOTIDE SEQUENCE [LARGE SCALE GENOMIC DNA]</scope>
    <source>
        <strain evidence="8 9">LMG 27010</strain>
    </source>
</reference>
<keyword evidence="5 7" id="KW-1133">Transmembrane helix</keyword>
<feature type="transmembrane region" description="Helical" evidence="7">
    <location>
        <begin position="67"/>
        <end position="86"/>
    </location>
</feature>
<feature type="transmembrane region" description="Helical" evidence="7">
    <location>
        <begin position="118"/>
        <end position="136"/>
    </location>
</feature>
<dbReference type="PANTHER" id="PTHR30509:SF9">
    <property type="entry name" value="MULTIDRUG RESISTANCE PROTEIN MDTO"/>
    <property type="match status" value="1"/>
</dbReference>